<feature type="compositionally biased region" description="Pro residues" evidence="4">
    <location>
        <begin position="377"/>
        <end position="395"/>
    </location>
</feature>
<dbReference type="EMBL" id="JAVRRD010000019">
    <property type="protein sequence ID" value="KAK5049556.1"/>
    <property type="molecule type" value="Genomic_DNA"/>
</dbReference>
<dbReference type="SUPFAM" id="SSF47095">
    <property type="entry name" value="HMG-box"/>
    <property type="match status" value="1"/>
</dbReference>
<dbReference type="InterPro" id="IPR013761">
    <property type="entry name" value="SAM/pointed_sf"/>
</dbReference>
<dbReference type="PANTHER" id="PTHR46040">
    <property type="entry name" value="HIGH MOBILITY GROUP PROTEIN 2"/>
    <property type="match status" value="1"/>
</dbReference>
<dbReference type="PROSITE" id="PS50105">
    <property type="entry name" value="SAM_DOMAIN"/>
    <property type="match status" value="1"/>
</dbReference>
<feature type="compositionally biased region" description="Basic and acidic residues" evidence="4">
    <location>
        <begin position="490"/>
        <end position="506"/>
    </location>
</feature>
<feature type="compositionally biased region" description="Low complexity" evidence="4">
    <location>
        <begin position="511"/>
        <end position="522"/>
    </location>
</feature>
<feature type="domain" description="HMG box" evidence="6">
    <location>
        <begin position="118"/>
        <end position="184"/>
    </location>
</feature>
<feature type="DNA-binding region" description="HMG box" evidence="3">
    <location>
        <begin position="118"/>
        <end position="184"/>
    </location>
</feature>
<dbReference type="Pfam" id="PF00536">
    <property type="entry name" value="SAM_1"/>
    <property type="match status" value="1"/>
</dbReference>
<gene>
    <name evidence="7" type="ORF">LTR84_004485</name>
</gene>
<dbReference type="InterPro" id="IPR001660">
    <property type="entry name" value="SAM"/>
</dbReference>
<keyword evidence="2 3" id="KW-0539">Nucleus</keyword>
<dbReference type="AlphaFoldDB" id="A0AAV9N888"/>
<dbReference type="Proteomes" id="UP001358417">
    <property type="component" value="Unassembled WGS sequence"/>
</dbReference>
<accession>A0AAV9N888</accession>
<dbReference type="InterPro" id="IPR051965">
    <property type="entry name" value="ChromReg_NeuronalGeneExpr"/>
</dbReference>
<feature type="region of interest" description="Disordered" evidence="4">
    <location>
        <begin position="74"/>
        <end position="122"/>
    </location>
</feature>
<protein>
    <recommendedName>
        <fullName evidence="9">HMG box domain-containing protein</fullName>
    </recommendedName>
</protein>
<keyword evidence="8" id="KW-1185">Reference proteome</keyword>
<reference evidence="7 8" key="1">
    <citation type="submission" date="2023-08" db="EMBL/GenBank/DDBJ databases">
        <title>Black Yeasts Isolated from many extreme environments.</title>
        <authorList>
            <person name="Coleine C."/>
            <person name="Stajich J.E."/>
            <person name="Selbmann L."/>
        </authorList>
    </citation>
    <scope>NUCLEOTIDE SEQUENCE [LARGE SCALE GENOMIC DNA]</scope>
    <source>
        <strain evidence="7 8">CCFEE 5792</strain>
    </source>
</reference>
<evidence type="ECO:0000259" key="5">
    <source>
        <dbReference type="PROSITE" id="PS50105"/>
    </source>
</evidence>
<evidence type="ECO:0000259" key="6">
    <source>
        <dbReference type="PROSITE" id="PS50118"/>
    </source>
</evidence>
<evidence type="ECO:0000256" key="3">
    <source>
        <dbReference type="PROSITE-ProRule" id="PRU00267"/>
    </source>
</evidence>
<dbReference type="GeneID" id="89972663"/>
<evidence type="ECO:0000256" key="4">
    <source>
        <dbReference type="SAM" id="MobiDB-lite"/>
    </source>
</evidence>
<dbReference type="GO" id="GO:0003677">
    <property type="term" value="F:DNA binding"/>
    <property type="evidence" value="ECO:0007669"/>
    <property type="project" value="UniProtKB-UniRule"/>
</dbReference>
<evidence type="ECO:0000256" key="1">
    <source>
        <dbReference type="ARBA" id="ARBA00023125"/>
    </source>
</evidence>
<feature type="compositionally biased region" description="Low complexity" evidence="4">
    <location>
        <begin position="301"/>
        <end position="310"/>
    </location>
</feature>
<evidence type="ECO:0000313" key="7">
    <source>
        <dbReference type="EMBL" id="KAK5049556.1"/>
    </source>
</evidence>
<evidence type="ECO:0000313" key="8">
    <source>
        <dbReference type="Proteomes" id="UP001358417"/>
    </source>
</evidence>
<dbReference type="SUPFAM" id="SSF47769">
    <property type="entry name" value="SAM/Pointed domain"/>
    <property type="match status" value="1"/>
</dbReference>
<dbReference type="GO" id="GO:0010468">
    <property type="term" value="P:regulation of gene expression"/>
    <property type="evidence" value="ECO:0007669"/>
    <property type="project" value="TreeGrafter"/>
</dbReference>
<evidence type="ECO:0008006" key="9">
    <source>
        <dbReference type="Google" id="ProtNLM"/>
    </source>
</evidence>
<keyword evidence="1 3" id="KW-0238">DNA-binding</keyword>
<proteinExistence type="predicted"/>
<dbReference type="CDD" id="cd09487">
    <property type="entry name" value="SAM_superfamily"/>
    <property type="match status" value="1"/>
</dbReference>
<feature type="compositionally biased region" description="Pro residues" evidence="4">
    <location>
        <begin position="419"/>
        <end position="428"/>
    </location>
</feature>
<dbReference type="Gene3D" id="1.10.30.10">
    <property type="entry name" value="High mobility group box domain"/>
    <property type="match status" value="1"/>
</dbReference>
<dbReference type="GO" id="GO:0005634">
    <property type="term" value="C:nucleus"/>
    <property type="evidence" value="ECO:0007669"/>
    <property type="project" value="UniProtKB-UniRule"/>
</dbReference>
<feature type="region of interest" description="Disordered" evidence="4">
    <location>
        <begin position="369"/>
        <end position="540"/>
    </location>
</feature>
<dbReference type="PANTHER" id="PTHR46040:SF3">
    <property type="entry name" value="HIGH MOBILITY GROUP PROTEIN 2"/>
    <property type="match status" value="1"/>
</dbReference>
<dbReference type="Gene3D" id="1.10.150.50">
    <property type="entry name" value="Transcription Factor, Ets-1"/>
    <property type="match status" value="1"/>
</dbReference>
<dbReference type="SMART" id="SM00454">
    <property type="entry name" value="SAM"/>
    <property type="match status" value="1"/>
</dbReference>
<dbReference type="InterPro" id="IPR009071">
    <property type="entry name" value="HMG_box_dom"/>
</dbReference>
<feature type="domain" description="SAM" evidence="5">
    <location>
        <begin position="1"/>
        <end position="62"/>
    </location>
</feature>
<dbReference type="InterPro" id="IPR036910">
    <property type="entry name" value="HMG_box_dom_sf"/>
</dbReference>
<dbReference type="RefSeq" id="XP_064704601.1">
    <property type="nucleotide sequence ID" value="XM_064848062.1"/>
</dbReference>
<sequence>MTDIAPYLERLGLEQYFDAFIGEGFDTWETLLDIQETDFDVLNIKLGHRRKLQRAIADYRGISYERLIGSPAQDLPYEGGRSSEGGVPTLSTLERGSGPAPETKRKYRRHPKPDENAPERPPSAYVIFSNKVREEVKDQSLSFTQIAKLVGDRWQKLDPSGKEPFEAQANADKERYNIQLSAYRKTDAYKEYMQYLSEFKAKHGQPPDQKRPRLEPESSGSIVSAKSLEINPEAVSSHSGHVRGGSIGSMVSSPYAGGPAHSTGSLPIGTAASRPPLPSSRSGSPPIQQQSRENFRPGLLSSHSSVSDESATMRNDLPESLMRTAGLNLGSASGTPPLPPHTPSVGSLEPVGSPDLFARSRLAYYTQTSVPGVSPVTIPPQPPSASPSLPLPFPSPTAQEVGWRNRPMDTRGFHDSPRALPPSLPFPSGPQQLGPSYLLPLIPPEKGPDIGQQGVMRNLPPPRVSPMGQSNLPYIGRPFEQPRPFASEIPPERPHGQDGTRNRLESPENDAATTLAGLATVASRPSTTKPSGHPPHRSPP</sequence>
<dbReference type="Pfam" id="PF00505">
    <property type="entry name" value="HMG_box"/>
    <property type="match status" value="1"/>
</dbReference>
<feature type="region of interest" description="Disordered" evidence="4">
    <location>
        <begin position="200"/>
        <end position="353"/>
    </location>
</feature>
<dbReference type="SMART" id="SM00398">
    <property type="entry name" value="HMG"/>
    <property type="match status" value="1"/>
</dbReference>
<evidence type="ECO:0000256" key="2">
    <source>
        <dbReference type="ARBA" id="ARBA00023242"/>
    </source>
</evidence>
<dbReference type="PROSITE" id="PS50118">
    <property type="entry name" value="HMG_BOX_2"/>
    <property type="match status" value="1"/>
</dbReference>
<organism evidence="7 8">
    <name type="scientific">Exophiala bonariae</name>
    <dbReference type="NCBI Taxonomy" id="1690606"/>
    <lineage>
        <taxon>Eukaryota</taxon>
        <taxon>Fungi</taxon>
        <taxon>Dikarya</taxon>
        <taxon>Ascomycota</taxon>
        <taxon>Pezizomycotina</taxon>
        <taxon>Eurotiomycetes</taxon>
        <taxon>Chaetothyriomycetidae</taxon>
        <taxon>Chaetothyriales</taxon>
        <taxon>Herpotrichiellaceae</taxon>
        <taxon>Exophiala</taxon>
    </lineage>
</organism>
<comment type="caution">
    <text evidence="7">The sequence shown here is derived from an EMBL/GenBank/DDBJ whole genome shotgun (WGS) entry which is preliminary data.</text>
</comment>
<feature type="compositionally biased region" description="Basic and acidic residues" evidence="4">
    <location>
        <begin position="406"/>
        <end position="417"/>
    </location>
</feature>
<name>A0AAV9N888_9EURO</name>